<evidence type="ECO:0000313" key="2">
    <source>
        <dbReference type="Proteomes" id="UP001516400"/>
    </source>
</evidence>
<accession>A0ABD2N071</accession>
<dbReference type="EMBL" id="JABFTP020000042">
    <property type="protein sequence ID" value="KAL3271826.1"/>
    <property type="molecule type" value="Genomic_DNA"/>
</dbReference>
<name>A0ABD2N071_9CUCU</name>
<organism evidence="1 2">
    <name type="scientific">Cryptolaemus montrouzieri</name>
    <dbReference type="NCBI Taxonomy" id="559131"/>
    <lineage>
        <taxon>Eukaryota</taxon>
        <taxon>Metazoa</taxon>
        <taxon>Ecdysozoa</taxon>
        <taxon>Arthropoda</taxon>
        <taxon>Hexapoda</taxon>
        <taxon>Insecta</taxon>
        <taxon>Pterygota</taxon>
        <taxon>Neoptera</taxon>
        <taxon>Endopterygota</taxon>
        <taxon>Coleoptera</taxon>
        <taxon>Polyphaga</taxon>
        <taxon>Cucujiformia</taxon>
        <taxon>Coccinelloidea</taxon>
        <taxon>Coccinellidae</taxon>
        <taxon>Scymninae</taxon>
        <taxon>Scymnini</taxon>
        <taxon>Cryptolaemus</taxon>
    </lineage>
</organism>
<keyword evidence="2" id="KW-1185">Reference proteome</keyword>
<proteinExistence type="predicted"/>
<gene>
    <name evidence="1" type="ORF">HHI36_022296</name>
</gene>
<protein>
    <submittedName>
        <fullName evidence="1">Uncharacterized protein</fullName>
    </submittedName>
</protein>
<reference evidence="1 2" key="1">
    <citation type="journal article" date="2021" name="BMC Biol.">
        <title>Horizontally acquired antibacterial genes associated with adaptive radiation of ladybird beetles.</title>
        <authorList>
            <person name="Li H.S."/>
            <person name="Tang X.F."/>
            <person name="Huang Y.H."/>
            <person name="Xu Z.Y."/>
            <person name="Chen M.L."/>
            <person name="Du X.Y."/>
            <person name="Qiu B.Y."/>
            <person name="Chen P.T."/>
            <person name="Zhang W."/>
            <person name="Slipinski A."/>
            <person name="Escalona H.E."/>
            <person name="Waterhouse R.M."/>
            <person name="Zwick A."/>
            <person name="Pang H."/>
        </authorList>
    </citation>
    <scope>NUCLEOTIDE SEQUENCE [LARGE SCALE GENOMIC DNA]</scope>
    <source>
        <strain evidence="1">SYSU2018</strain>
    </source>
</reference>
<comment type="caution">
    <text evidence="1">The sequence shown here is derived from an EMBL/GenBank/DDBJ whole genome shotgun (WGS) entry which is preliminary data.</text>
</comment>
<evidence type="ECO:0000313" key="1">
    <source>
        <dbReference type="EMBL" id="KAL3271826.1"/>
    </source>
</evidence>
<dbReference type="AlphaFoldDB" id="A0ABD2N071"/>
<dbReference type="Proteomes" id="UP001516400">
    <property type="component" value="Unassembled WGS sequence"/>
</dbReference>
<sequence length="103" mass="12347">MLLWLNNKYTTTVNRGDFVPAEVRLCHCVFSRLFEYITSHEFLPHQLHIFMMRYLLSYLVALIRTTQSPQLNRQLLLNEVRCFHDYCEVRRISCPDKPGVTRE</sequence>